<feature type="transmembrane region" description="Helical" evidence="11">
    <location>
        <begin position="344"/>
        <end position="363"/>
    </location>
</feature>
<comment type="similarity">
    <text evidence="2 9">Belongs to the sodium:solute symporter (SSF) (TC 2.A.21) family.</text>
</comment>
<evidence type="ECO:0000256" key="5">
    <source>
        <dbReference type="ARBA" id="ARBA00022692"/>
    </source>
</evidence>
<dbReference type="EMBL" id="BAABAL010000005">
    <property type="protein sequence ID" value="GAA3996607.1"/>
    <property type="molecule type" value="Genomic_DNA"/>
</dbReference>
<organism evidence="12 13">
    <name type="scientific">Allokutzneria multivorans</name>
    <dbReference type="NCBI Taxonomy" id="1142134"/>
    <lineage>
        <taxon>Bacteria</taxon>
        <taxon>Bacillati</taxon>
        <taxon>Actinomycetota</taxon>
        <taxon>Actinomycetes</taxon>
        <taxon>Pseudonocardiales</taxon>
        <taxon>Pseudonocardiaceae</taxon>
        <taxon>Allokutzneria</taxon>
    </lineage>
</organism>
<feature type="region of interest" description="Disordered" evidence="10">
    <location>
        <begin position="579"/>
        <end position="606"/>
    </location>
</feature>
<keyword evidence="4" id="KW-1003">Cell membrane</keyword>
<gene>
    <name evidence="12" type="ORF">GCM10022247_15720</name>
</gene>
<feature type="transmembrane region" description="Helical" evidence="11">
    <location>
        <begin position="463"/>
        <end position="483"/>
    </location>
</feature>
<feature type="transmembrane region" description="Helical" evidence="11">
    <location>
        <begin position="309"/>
        <end position="332"/>
    </location>
</feature>
<comment type="caution">
    <text evidence="12">The sequence shown here is derived from an EMBL/GenBank/DDBJ whole genome shotgun (WGS) entry which is preliminary data.</text>
</comment>
<feature type="transmembrane region" description="Helical" evidence="11">
    <location>
        <begin position="436"/>
        <end position="457"/>
    </location>
</feature>
<feature type="transmembrane region" description="Helical" evidence="11">
    <location>
        <begin position="6"/>
        <end position="25"/>
    </location>
</feature>
<evidence type="ECO:0000313" key="12">
    <source>
        <dbReference type="EMBL" id="GAA3996607.1"/>
    </source>
</evidence>
<evidence type="ECO:0000256" key="10">
    <source>
        <dbReference type="SAM" id="MobiDB-lite"/>
    </source>
</evidence>
<feature type="transmembrane region" description="Helical" evidence="11">
    <location>
        <begin position="490"/>
        <end position="512"/>
    </location>
</feature>
<feature type="transmembrane region" description="Helical" evidence="11">
    <location>
        <begin position="46"/>
        <end position="70"/>
    </location>
</feature>
<evidence type="ECO:0000313" key="13">
    <source>
        <dbReference type="Proteomes" id="UP001501747"/>
    </source>
</evidence>
<evidence type="ECO:0000256" key="9">
    <source>
        <dbReference type="RuleBase" id="RU362091"/>
    </source>
</evidence>
<reference evidence="13" key="1">
    <citation type="journal article" date="2019" name="Int. J. Syst. Evol. Microbiol.">
        <title>The Global Catalogue of Microorganisms (GCM) 10K type strain sequencing project: providing services to taxonomists for standard genome sequencing and annotation.</title>
        <authorList>
            <consortium name="The Broad Institute Genomics Platform"/>
            <consortium name="The Broad Institute Genome Sequencing Center for Infectious Disease"/>
            <person name="Wu L."/>
            <person name="Ma J."/>
        </authorList>
    </citation>
    <scope>NUCLEOTIDE SEQUENCE [LARGE SCALE GENOMIC DNA]</scope>
    <source>
        <strain evidence="13">JCM 17342</strain>
    </source>
</reference>
<dbReference type="CDD" id="cd11480">
    <property type="entry name" value="SLC5sbd_u4"/>
    <property type="match status" value="1"/>
</dbReference>
<evidence type="ECO:0000256" key="1">
    <source>
        <dbReference type="ARBA" id="ARBA00004651"/>
    </source>
</evidence>
<dbReference type="PANTHER" id="PTHR48086">
    <property type="entry name" value="SODIUM/PROLINE SYMPORTER-RELATED"/>
    <property type="match status" value="1"/>
</dbReference>
<keyword evidence="5 11" id="KW-0812">Transmembrane</keyword>
<evidence type="ECO:0000256" key="8">
    <source>
        <dbReference type="ARBA" id="ARBA00023136"/>
    </source>
</evidence>
<keyword evidence="3" id="KW-0813">Transport</keyword>
<evidence type="ECO:0000256" key="7">
    <source>
        <dbReference type="ARBA" id="ARBA00022989"/>
    </source>
</evidence>
<comment type="subcellular location">
    <subcellularLocation>
        <location evidence="1">Cell membrane</location>
        <topology evidence="1">Multi-pass membrane protein</topology>
    </subcellularLocation>
</comment>
<name>A0ABP7RF89_9PSEU</name>
<feature type="transmembrane region" description="Helical" evidence="11">
    <location>
        <begin position="524"/>
        <end position="542"/>
    </location>
</feature>
<evidence type="ECO:0000256" key="2">
    <source>
        <dbReference type="ARBA" id="ARBA00006434"/>
    </source>
</evidence>
<dbReference type="RefSeq" id="WP_344872155.1">
    <property type="nucleotide sequence ID" value="NZ_BAABAL010000005.1"/>
</dbReference>
<keyword evidence="6" id="KW-0769">Symport</keyword>
<feature type="transmembrane region" description="Helical" evidence="11">
    <location>
        <begin position="154"/>
        <end position="172"/>
    </location>
</feature>
<dbReference type="Proteomes" id="UP001501747">
    <property type="component" value="Unassembled WGS sequence"/>
</dbReference>
<dbReference type="InterPro" id="IPR050277">
    <property type="entry name" value="Sodium:Solute_Symporter"/>
</dbReference>
<evidence type="ECO:0000256" key="3">
    <source>
        <dbReference type="ARBA" id="ARBA00022448"/>
    </source>
</evidence>
<sequence length="606" mass="64220">MVQNNWALGGVILAMALTIGVGVYGGRRSKTTPDFLVAGRTIKPHANAAAIAGEYLSAASFLGVAGLVFTKGATGLWYPFGYAGGYLALLLFVAAPLRRSGAYTVPDFAEARLSSLGLRRLCTAVVVLLGWWYLVPQFQSAGLTLSTFTGVPAWLGGLAVAITVTINVVGGGMRAITLVQAFQYYLKLFALAFPAFVLFFVFLGDNRADYRSLSEPLPPAFARETTVDVKTAVRLQVSQPVSLKARGSIDGAPVDGGAIWAAGTVKSVDKGTQLIFPAGAPVPSVTTAAADNASWLRPMSGGWPQVLEIWSLMFATFFGTMGLPHVLVRFYTNPDGSSARTTTLYVLVLVGGFYLFSLIFAGLSRLYVPELLVTGQDNAAVLLLPSAMLNNWFGQLLAALTAAGAFAAFLSTSSGLLVSVAGVLSTDVLPGRVRDFRLATIFGSLVPIVCALLFPNLGAAQSVGLALCLAASTFCPLLILGIWYRGLTPFGATMGILTGGGVVLASTTYVLATTSTSGWVNSLVAQPGMISVPLSFLSMWFFSKLSYRSVPKDVAQVMLRMHAPDRLGFTKDRDVQQFGNKAQPPVDVSKRTSTTLTGWASRRQRK</sequence>
<feature type="transmembrane region" description="Helical" evidence="11">
    <location>
        <begin position="117"/>
        <end position="134"/>
    </location>
</feature>
<keyword evidence="8 11" id="KW-0472">Membrane</keyword>
<feature type="transmembrane region" description="Helical" evidence="11">
    <location>
        <begin position="184"/>
        <end position="203"/>
    </location>
</feature>
<evidence type="ECO:0000256" key="11">
    <source>
        <dbReference type="SAM" id="Phobius"/>
    </source>
</evidence>
<dbReference type="InterPro" id="IPR001734">
    <property type="entry name" value="Na/solute_symporter"/>
</dbReference>
<proteinExistence type="inferred from homology"/>
<dbReference type="Gene3D" id="1.20.1730.10">
    <property type="entry name" value="Sodium/glucose cotransporter"/>
    <property type="match status" value="1"/>
</dbReference>
<keyword evidence="13" id="KW-1185">Reference proteome</keyword>
<keyword evidence="7 11" id="KW-1133">Transmembrane helix</keyword>
<feature type="transmembrane region" description="Helical" evidence="11">
    <location>
        <begin position="76"/>
        <end position="97"/>
    </location>
</feature>
<evidence type="ECO:0000256" key="6">
    <source>
        <dbReference type="ARBA" id="ARBA00022847"/>
    </source>
</evidence>
<feature type="transmembrane region" description="Helical" evidence="11">
    <location>
        <begin position="392"/>
        <end position="424"/>
    </location>
</feature>
<evidence type="ECO:0000256" key="4">
    <source>
        <dbReference type="ARBA" id="ARBA00022475"/>
    </source>
</evidence>
<accession>A0ABP7RF89</accession>
<dbReference type="Pfam" id="PF00474">
    <property type="entry name" value="SSF"/>
    <property type="match status" value="2"/>
</dbReference>
<dbReference type="InterPro" id="IPR038377">
    <property type="entry name" value="Na/Glc_symporter_sf"/>
</dbReference>
<dbReference type="PANTHER" id="PTHR48086:SF6">
    <property type="entry name" value="CATION_ACETATE SYMPORTER ACTP"/>
    <property type="match status" value="1"/>
</dbReference>
<protein>
    <submittedName>
        <fullName evidence="12">Cation acetate symporter</fullName>
    </submittedName>
</protein>
<dbReference type="PROSITE" id="PS50283">
    <property type="entry name" value="NA_SOLUT_SYMP_3"/>
    <property type="match status" value="1"/>
</dbReference>